<evidence type="ECO:0000256" key="5">
    <source>
        <dbReference type="ARBA" id="ARBA00022729"/>
    </source>
</evidence>
<dbReference type="AlphaFoldDB" id="A8WLN1"/>
<dbReference type="GO" id="GO:0015020">
    <property type="term" value="F:glucuronosyltransferase activity"/>
    <property type="evidence" value="ECO:0007669"/>
    <property type="project" value="UniProtKB-EC"/>
</dbReference>
<evidence type="ECO:0000256" key="7">
    <source>
        <dbReference type="SAM" id="SignalP"/>
    </source>
</evidence>
<evidence type="ECO:0000256" key="4">
    <source>
        <dbReference type="ARBA" id="ARBA00022679"/>
    </source>
</evidence>
<accession>A8WLN1</accession>
<keyword evidence="4" id="KW-0808">Transferase</keyword>
<comment type="catalytic activity">
    <reaction evidence="6">
        <text>glucuronate acceptor + UDP-alpha-D-glucuronate = acceptor beta-D-glucuronoside + UDP + H(+)</text>
        <dbReference type="Rhea" id="RHEA:21032"/>
        <dbReference type="ChEBI" id="CHEBI:15378"/>
        <dbReference type="ChEBI" id="CHEBI:58052"/>
        <dbReference type="ChEBI" id="CHEBI:58223"/>
        <dbReference type="ChEBI" id="CHEBI:132367"/>
        <dbReference type="ChEBI" id="CHEBI:132368"/>
        <dbReference type="EC" id="2.4.1.17"/>
    </reaction>
</comment>
<dbReference type="EC" id="2.4.1.17" evidence="2"/>
<dbReference type="OMA" id="YMGRIAD"/>
<reference evidence="8 9" key="2">
    <citation type="journal article" date="2011" name="PLoS Genet.">
        <title>Caenorhabditis briggsae recombinant inbred line genotypes reveal inter-strain incompatibility and the evolution of recombination.</title>
        <authorList>
            <person name="Ross J.A."/>
            <person name="Koboldt D.C."/>
            <person name="Staisch J.E."/>
            <person name="Chamberlin H.M."/>
            <person name="Gupta B.P."/>
            <person name="Miller R.D."/>
            <person name="Baird S.E."/>
            <person name="Haag E.S."/>
        </authorList>
    </citation>
    <scope>NUCLEOTIDE SEQUENCE [LARGE SCALE GENOMIC DNA]</scope>
    <source>
        <strain evidence="8 9">AF16</strain>
    </source>
</reference>
<dbReference type="CTD" id="8590555"/>
<dbReference type="eggNOG" id="KOG1192">
    <property type="taxonomic scope" value="Eukaryota"/>
</dbReference>
<dbReference type="PANTHER" id="PTHR48043:SF39">
    <property type="entry name" value="GLUCURONOSYLTRANSFERASE"/>
    <property type="match status" value="1"/>
</dbReference>
<keyword evidence="9" id="KW-1185">Reference proteome</keyword>
<sequence>MIIVLLLSLFIFTDSFRILVYSPAFAGSHTNFMARIADTLTESGHNKSEEMKLDPITVDNITATYWHITVNSKGGHSLFEPVHKLTVQSCRSLFSNSELLETLRAHEYDVGIAEPLMTCSLVLFRHLKIEKVILASSCPNYDSVMAAM</sequence>
<gene>
    <name evidence="8" type="ORF">CBG24865</name>
    <name evidence="8" type="ORF">CBG_24865</name>
</gene>
<dbReference type="SUPFAM" id="SSF53756">
    <property type="entry name" value="UDP-Glycosyltransferase/glycogen phosphorylase"/>
    <property type="match status" value="1"/>
</dbReference>
<keyword evidence="3" id="KW-0328">Glycosyltransferase</keyword>
<comment type="similarity">
    <text evidence="1">Belongs to the UDP-glycosyltransferase family.</text>
</comment>
<dbReference type="STRING" id="6238.A8WLN1"/>
<evidence type="ECO:0000256" key="3">
    <source>
        <dbReference type="ARBA" id="ARBA00022676"/>
    </source>
</evidence>
<dbReference type="GeneID" id="8590555"/>
<feature type="non-terminal residue" evidence="8">
    <location>
        <position position="148"/>
    </location>
</feature>
<reference evidence="8 9" key="1">
    <citation type="journal article" date="2003" name="PLoS Biol.">
        <title>The genome sequence of Caenorhabditis briggsae: a platform for comparative genomics.</title>
        <authorList>
            <person name="Stein L.D."/>
            <person name="Bao Z."/>
            <person name="Blasiar D."/>
            <person name="Blumenthal T."/>
            <person name="Brent M.R."/>
            <person name="Chen N."/>
            <person name="Chinwalla A."/>
            <person name="Clarke L."/>
            <person name="Clee C."/>
            <person name="Coghlan A."/>
            <person name="Coulson A."/>
            <person name="D'Eustachio P."/>
            <person name="Fitch D.H."/>
            <person name="Fulton L.A."/>
            <person name="Fulton R.E."/>
            <person name="Griffiths-Jones S."/>
            <person name="Harris T.W."/>
            <person name="Hillier L.W."/>
            <person name="Kamath R."/>
            <person name="Kuwabara P.E."/>
            <person name="Mardis E.R."/>
            <person name="Marra M.A."/>
            <person name="Miner T.L."/>
            <person name="Minx P."/>
            <person name="Mullikin J.C."/>
            <person name="Plumb R.W."/>
            <person name="Rogers J."/>
            <person name="Schein J.E."/>
            <person name="Sohrmann M."/>
            <person name="Spieth J."/>
            <person name="Stajich J.E."/>
            <person name="Wei C."/>
            <person name="Willey D."/>
            <person name="Wilson R.K."/>
            <person name="Durbin R."/>
            <person name="Waterston R.H."/>
        </authorList>
    </citation>
    <scope>NUCLEOTIDE SEQUENCE [LARGE SCALE GENOMIC DNA]</scope>
    <source>
        <strain evidence="8 9">AF16</strain>
    </source>
</reference>
<name>A8WLN1_CAEBR</name>
<evidence type="ECO:0000313" key="8">
    <source>
        <dbReference type="EMBL" id="CAP21377.1"/>
    </source>
</evidence>
<organism evidence="8 9">
    <name type="scientific">Caenorhabditis briggsae</name>
    <dbReference type="NCBI Taxonomy" id="6238"/>
    <lineage>
        <taxon>Eukaryota</taxon>
        <taxon>Metazoa</taxon>
        <taxon>Ecdysozoa</taxon>
        <taxon>Nematoda</taxon>
        <taxon>Chromadorea</taxon>
        <taxon>Rhabditida</taxon>
        <taxon>Rhabditina</taxon>
        <taxon>Rhabditomorpha</taxon>
        <taxon>Rhabditoidea</taxon>
        <taxon>Rhabditidae</taxon>
        <taxon>Peloderinae</taxon>
        <taxon>Caenorhabditis</taxon>
    </lineage>
</organism>
<feature type="chain" id="PRO_5012271541" description="glucuronosyltransferase" evidence="7">
    <location>
        <begin position="16"/>
        <end position="148"/>
    </location>
</feature>
<protein>
    <recommendedName>
        <fullName evidence="2">glucuronosyltransferase</fullName>
        <ecNumber evidence="2">2.4.1.17</ecNumber>
    </recommendedName>
</protein>
<dbReference type="RefSeq" id="XP_002648552.1">
    <property type="nucleotide sequence ID" value="XM_002648506.1"/>
</dbReference>
<feature type="signal peptide" evidence="7">
    <location>
        <begin position="1"/>
        <end position="15"/>
    </location>
</feature>
<evidence type="ECO:0000256" key="6">
    <source>
        <dbReference type="ARBA" id="ARBA00047475"/>
    </source>
</evidence>
<dbReference type="KEGG" id="cbr:CBG_24865"/>
<evidence type="ECO:0000256" key="2">
    <source>
        <dbReference type="ARBA" id="ARBA00012544"/>
    </source>
</evidence>
<dbReference type="EMBL" id="HE601469">
    <property type="protein sequence ID" value="CAP21377.1"/>
    <property type="molecule type" value="Genomic_DNA"/>
</dbReference>
<proteinExistence type="inferred from homology"/>
<keyword evidence="5 7" id="KW-0732">Signal</keyword>
<dbReference type="PANTHER" id="PTHR48043">
    <property type="entry name" value="EG:EG0003.4 PROTEIN-RELATED"/>
    <property type="match status" value="1"/>
</dbReference>
<evidence type="ECO:0000256" key="1">
    <source>
        <dbReference type="ARBA" id="ARBA00009995"/>
    </source>
</evidence>
<dbReference type="Proteomes" id="UP000008549">
    <property type="component" value="Unassembled WGS sequence"/>
</dbReference>
<dbReference type="InterPro" id="IPR002213">
    <property type="entry name" value="UDP_glucos_trans"/>
</dbReference>
<evidence type="ECO:0000313" key="9">
    <source>
        <dbReference type="Proteomes" id="UP000008549"/>
    </source>
</evidence>
<dbReference type="Pfam" id="PF00201">
    <property type="entry name" value="UDPGT"/>
    <property type="match status" value="1"/>
</dbReference>
<dbReference type="HOGENOM" id="CLU_1763366_0_0_1"/>
<dbReference type="InterPro" id="IPR050271">
    <property type="entry name" value="UDP-glycosyltransferase"/>
</dbReference>